<dbReference type="AlphaFoldDB" id="A0A8S9TZR3"/>
<evidence type="ECO:0000313" key="2">
    <source>
        <dbReference type="Proteomes" id="UP000704712"/>
    </source>
</evidence>
<gene>
    <name evidence="1" type="ORF">GN958_ATG19362</name>
</gene>
<proteinExistence type="predicted"/>
<dbReference type="Proteomes" id="UP000704712">
    <property type="component" value="Unassembled WGS sequence"/>
</dbReference>
<reference evidence="1" key="1">
    <citation type="submission" date="2020-03" db="EMBL/GenBank/DDBJ databases">
        <title>Hybrid Assembly of Korean Phytophthora infestans isolates.</title>
        <authorList>
            <person name="Prokchorchik M."/>
            <person name="Lee Y."/>
            <person name="Seo J."/>
            <person name="Cho J.-H."/>
            <person name="Park Y.-E."/>
            <person name="Jang D.-C."/>
            <person name="Im J.-S."/>
            <person name="Choi J.-G."/>
            <person name="Park H.-J."/>
            <person name="Lee G.-B."/>
            <person name="Lee Y.-G."/>
            <person name="Hong S.-Y."/>
            <person name="Cho K."/>
            <person name="Sohn K.H."/>
        </authorList>
    </citation>
    <scope>NUCLEOTIDE SEQUENCE</scope>
    <source>
        <strain evidence="1">KR_2_A2</strain>
    </source>
</reference>
<protein>
    <submittedName>
        <fullName evidence="1">Uncharacterized protein</fullName>
    </submittedName>
</protein>
<comment type="caution">
    <text evidence="1">The sequence shown here is derived from an EMBL/GenBank/DDBJ whole genome shotgun (WGS) entry which is preliminary data.</text>
</comment>
<accession>A0A8S9TZR3</accession>
<organism evidence="1 2">
    <name type="scientific">Phytophthora infestans</name>
    <name type="common">Potato late blight agent</name>
    <name type="synonym">Botrytis infestans</name>
    <dbReference type="NCBI Taxonomy" id="4787"/>
    <lineage>
        <taxon>Eukaryota</taxon>
        <taxon>Sar</taxon>
        <taxon>Stramenopiles</taxon>
        <taxon>Oomycota</taxon>
        <taxon>Peronosporomycetes</taxon>
        <taxon>Peronosporales</taxon>
        <taxon>Peronosporaceae</taxon>
        <taxon>Phytophthora</taxon>
    </lineage>
</organism>
<sequence>MTLSSIIVHVREAVAEKYLEFSTYRTRSPCKIRLKTAVVKHTMSRTLLRVGNQGPGGLQHHHNS</sequence>
<name>A0A8S9TZR3_PHYIN</name>
<evidence type="ECO:0000313" key="1">
    <source>
        <dbReference type="EMBL" id="KAF4131418.1"/>
    </source>
</evidence>
<dbReference type="EMBL" id="JAACNO010002739">
    <property type="protein sequence ID" value="KAF4131418.1"/>
    <property type="molecule type" value="Genomic_DNA"/>
</dbReference>